<keyword evidence="3" id="KW-0812">Transmembrane</keyword>
<keyword evidence="2 5" id="KW-0378">Hydrolase</keyword>
<dbReference type="RefSeq" id="WP_169297657.1">
    <property type="nucleotide sequence ID" value="NZ_JABBNI010000017.1"/>
</dbReference>
<evidence type="ECO:0000256" key="1">
    <source>
        <dbReference type="ARBA" id="ARBA00010088"/>
    </source>
</evidence>
<proteinExistence type="inferred from homology"/>
<gene>
    <name evidence="5" type="ORF">HBE96_10150</name>
</gene>
<dbReference type="InterPro" id="IPR002410">
    <property type="entry name" value="Peptidase_S33"/>
</dbReference>
<evidence type="ECO:0000256" key="2">
    <source>
        <dbReference type="ARBA" id="ARBA00022801"/>
    </source>
</evidence>
<evidence type="ECO:0000256" key="3">
    <source>
        <dbReference type="SAM" id="Phobius"/>
    </source>
</evidence>
<comment type="caution">
    <text evidence="5">The sequence shown here is derived from an EMBL/GenBank/DDBJ whole genome shotgun (WGS) entry which is preliminary data.</text>
</comment>
<sequence>MKKHNTITFFKGNLISKVKKIMLILLSAITFCIIALTIILLIQSPGKTKPILDKNKSVIKGSISEKAYVKINGVNMGMVIKSKNSSNPILLFVHGGPGMPEYPLTEKYPTDLENHFTVVWWDQRGAGLSYESGMSKEKMTTEQFVSDTIEVSKYLRNRFGQDKIYLMAHSWGSYIGIQAVAKAPELYHAYIGIGQISNTLESEKIAYDYMLKYYKTTGDEKIVNKLQKLSFKTTDHIPKEYDRIRDDVMHRAGIGTTHKMGSVITGIFMPVMENSEYTLREKINIWRGMAFSKSTVLNKELYSTDLSTKVTKLEVPVYFFSGIYDYTVSYSMSEAYLKKLQAPVKGFYLFNESAHSPMFEEPEKVIQIIQEDIKNKS</sequence>
<dbReference type="Gene3D" id="3.40.50.1820">
    <property type="entry name" value="alpha/beta hydrolase"/>
    <property type="match status" value="1"/>
</dbReference>
<evidence type="ECO:0000313" key="6">
    <source>
        <dbReference type="Proteomes" id="UP000537131"/>
    </source>
</evidence>
<dbReference type="Proteomes" id="UP000537131">
    <property type="component" value="Unassembled WGS sequence"/>
</dbReference>
<dbReference type="SUPFAM" id="SSF53474">
    <property type="entry name" value="alpha/beta-Hydrolases"/>
    <property type="match status" value="1"/>
</dbReference>
<dbReference type="InterPro" id="IPR029058">
    <property type="entry name" value="AB_hydrolase_fold"/>
</dbReference>
<dbReference type="EMBL" id="JABBNI010000017">
    <property type="protein sequence ID" value="NMM63055.1"/>
    <property type="molecule type" value="Genomic_DNA"/>
</dbReference>
<keyword evidence="3" id="KW-1133">Transmembrane helix</keyword>
<dbReference type="Pfam" id="PF00561">
    <property type="entry name" value="Abhydrolase_1"/>
    <property type="match status" value="1"/>
</dbReference>
<comment type="similarity">
    <text evidence="1">Belongs to the peptidase S33 family.</text>
</comment>
<evidence type="ECO:0000259" key="4">
    <source>
        <dbReference type="Pfam" id="PF00561"/>
    </source>
</evidence>
<dbReference type="PANTHER" id="PTHR43329">
    <property type="entry name" value="EPOXIDE HYDROLASE"/>
    <property type="match status" value="1"/>
</dbReference>
<accession>A0A7Y0EIK4</accession>
<organism evidence="5 6">
    <name type="scientific">Clostridium muellerianum</name>
    <dbReference type="NCBI Taxonomy" id="2716538"/>
    <lineage>
        <taxon>Bacteria</taxon>
        <taxon>Bacillati</taxon>
        <taxon>Bacillota</taxon>
        <taxon>Clostridia</taxon>
        <taxon>Eubacteriales</taxon>
        <taxon>Clostridiaceae</taxon>
        <taxon>Clostridium</taxon>
    </lineage>
</organism>
<dbReference type="PRINTS" id="PR00793">
    <property type="entry name" value="PROAMNOPTASE"/>
</dbReference>
<dbReference type="GO" id="GO:0004177">
    <property type="term" value="F:aminopeptidase activity"/>
    <property type="evidence" value="ECO:0007669"/>
    <property type="project" value="UniProtKB-EC"/>
</dbReference>
<protein>
    <submittedName>
        <fullName evidence="5">Alpha/beta hydrolase</fullName>
    </submittedName>
</protein>
<name>A0A7Y0EIK4_9CLOT</name>
<keyword evidence="6" id="KW-1185">Reference proteome</keyword>
<feature type="transmembrane region" description="Helical" evidence="3">
    <location>
        <begin position="21"/>
        <end position="42"/>
    </location>
</feature>
<dbReference type="GO" id="GO:0006508">
    <property type="term" value="P:proteolysis"/>
    <property type="evidence" value="ECO:0007669"/>
    <property type="project" value="InterPro"/>
</dbReference>
<evidence type="ECO:0000313" key="5">
    <source>
        <dbReference type="EMBL" id="NMM63055.1"/>
    </source>
</evidence>
<dbReference type="InterPro" id="IPR000073">
    <property type="entry name" value="AB_hydrolase_1"/>
</dbReference>
<feature type="domain" description="AB hydrolase-1" evidence="4">
    <location>
        <begin position="88"/>
        <end position="362"/>
    </location>
</feature>
<dbReference type="AlphaFoldDB" id="A0A7Y0EIK4"/>
<keyword evidence="3" id="KW-0472">Membrane</keyword>
<reference evidence="5 6" key="1">
    <citation type="submission" date="2020-06" db="EMBL/GenBank/DDBJ databases">
        <title>Complete Genome Sequence of Clostridium muelleri sp. nov. P21T, an Acid-Alcohol Producing Acetogen Isolated from Old Hay.</title>
        <authorList>
            <person name="Duncan K.E."/>
            <person name="Tanner R.S."/>
        </authorList>
    </citation>
    <scope>NUCLEOTIDE SEQUENCE [LARGE SCALE GENOMIC DNA]</scope>
    <source>
        <strain evidence="5 6">P21</strain>
    </source>
</reference>